<sequence>MLSRYSFSRMRSDQEGAKAVSHYRKGKAGDWPNQDGCAENRAALRAVRAGTI</sequence>
<keyword evidence="3" id="KW-1185">Reference proteome</keyword>
<evidence type="ECO:0000313" key="3">
    <source>
        <dbReference type="Proteomes" id="UP000647172"/>
    </source>
</evidence>
<evidence type="ECO:0000256" key="1">
    <source>
        <dbReference type="SAM" id="MobiDB-lite"/>
    </source>
</evidence>
<comment type="caution">
    <text evidence="2">The sequence shown here is derived from an EMBL/GenBank/DDBJ whole genome shotgun (WGS) entry which is preliminary data.</text>
</comment>
<protein>
    <submittedName>
        <fullName evidence="2">Uncharacterized protein</fullName>
    </submittedName>
</protein>
<organism evidence="2 3">
    <name type="scientific">Actinoplanes nipponensis</name>
    <dbReference type="NCBI Taxonomy" id="135950"/>
    <lineage>
        <taxon>Bacteria</taxon>
        <taxon>Bacillati</taxon>
        <taxon>Actinomycetota</taxon>
        <taxon>Actinomycetes</taxon>
        <taxon>Micromonosporales</taxon>
        <taxon>Micromonosporaceae</taxon>
        <taxon>Actinoplanes</taxon>
    </lineage>
</organism>
<proteinExistence type="predicted"/>
<evidence type="ECO:0000313" key="2">
    <source>
        <dbReference type="EMBL" id="GIE52778.1"/>
    </source>
</evidence>
<accession>A0A919JNB5</accession>
<dbReference type="EMBL" id="BOMQ01000074">
    <property type="protein sequence ID" value="GIE52778.1"/>
    <property type="molecule type" value="Genomic_DNA"/>
</dbReference>
<reference evidence="2" key="1">
    <citation type="submission" date="2021-01" db="EMBL/GenBank/DDBJ databases">
        <title>Whole genome shotgun sequence of Actinoplanes nipponensis NBRC 14063.</title>
        <authorList>
            <person name="Komaki H."/>
            <person name="Tamura T."/>
        </authorList>
    </citation>
    <scope>NUCLEOTIDE SEQUENCE</scope>
    <source>
        <strain evidence="2">NBRC 14063</strain>
    </source>
</reference>
<dbReference type="AlphaFoldDB" id="A0A919JNB5"/>
<gene>
    <name evidence="2" type="ORF">Ani05nite_63120</name>
</gene>
<name>A0A919JNB5_9ACTN</name>
<dbReference type="Proteomes" id="UP000647172">
    <property type="component" value="Unassembled WGS sequence"/>
</dbReference>
<feature type="region of interest" description="Disordered" evidence="1">
    <location>
        <begin position="1"/>
        <end position="36"/>
    </location>
</feature>